<accession>A0A4Q0MNS4</accession>
<dbReference type="AlphaFoldDB" id="A0A4Q0MNS4"/>
<sequence>MMRPKTCRHTFRATLLLSLATPAFAFDWDDLPPAVIPTLAATASAVEGFAPAGWIVEAKATGDLDGDGRPDAAFVLHGTDPKLVIDNSGGIGGDQIDTNPRILGVALATKDGFRLAVQNATLIPRRTQPNIDDAFSPEDGLSISRGSVRVAISLFANAGGWGMSNIDFTFRLIDGTLRLIGYDRTDTQRNSGETETVSINYPSGRMSDAKGRIDDDKETKVWRKAPASQGPTVDQIGDGIEFDPTK</sequence>
<dbReference type="Proteomes" id="UP000289708">
    <property type="component" value="Unassembled WGS sequence"/>
</dbReference>
<reference evidence="3 4" key="1">
    <citation type="submission" date="2018-12" db="EMBL/GenBank/DDBJ databases">
        <title>bacterium Hansschlegelia zhihuaiae S113.</title>
        <authorList>
            <person name="He J."/>
        </authorList>
    </citation>
    <scope>NUCLEOTIDE SEQUENCE [LARGE SCALE GENOMIC DNA]</scope>
    <source>
        <strain evidence="3 4">S 113</strain>
    </source>
</reference>
<feature type="compositionally biased region" description="Basic and acidic residues" evidence="1">
    <location>
        <begin position="207"/>
        <end position="221"/>
    </location>
</feature>
<protein>
    <recommendedName>
        <fullName evidence="5">VCBS repeat-containing protein</fullName>
    </recommendedName>
</protein>
<name>A0A4Q0MNS4_9HYPH</name>
<feature type="signal peptide" evidence="2">
    <location>
        <begin position="1"/>
        <end position="25"/>
    </location>
</feature>
<gene>
    <name evidence="3" type="ORF">EK403_05115</name>
</gene>
<evidence type="ECO:0000256" key="2">
    <source>
        <dbReference type="SAM" id="SignalP"/>
    </source>
</evidence>
<evidence type="ECO:0000256" key="1">
    <source>
        <dbReference type="SAM" id="MobiDB-lite"/>
    </source>
</evidence>
<keyword evidence="4" id="KW-1185">Reference proteome</keyword>
<feature type="chain" id="PRO_5020895247" description="VCBS repeat-containing protein" evidence="2">
    <location>
        <begin position="26"/>
        <end position="246"/>
    </location>
</feature>
<keyword evidence="2" id="KW-0732">Signal</keyword>
<dbReference type="EMBL" id="RYFI01000003">
    <property type="protein sequence ID" value="RXF74759.1"/>
    <property type="molecule type" value="Genomic_DNA"/>
</dbReference>
<evidence type="ECO:0000313" key="4">
    <source>
        <dbReference type="Proteomes" id="UP000289708"/>
    </source>
</evidence>
<comment type="caution">
    <text evidence="3">The sequence shown here is derived from an EMBL/GenBank/DDBJ whole genome shotgun (WGS) entry which is preliminary data.</text>
</comment>
<evidence type="ECO:0008006" key="5">
    <source>
        <dbReference type="Google" id="ProtNLM"/>
    </source>
</evidence>
<organism evidence="3 4">
    <name type="scientific">Hansschlegelia zhihuaiae</name>
    <dbReference type="NCBI Taxonomy" id="405005"/>
    <lineage>
        <taxon>Bacteria</taxon>
        <taxon>Pseudomonadati</taxon>
        <taxon>Pseudomonadota</taxon>
        <taxon>Alphaproteobacteria</taxon>
        <taxon>Hyphomicrobiales</taxon>
        <taxon>Methylopilaceae</taxon>
        <taxon>Hansschlegelia</taxon>
    </lineage>
</organism>
<proteinExistence type="predicted"/>
<evidence type="ECO:0000313" key="3">
    <source>
        <dbReference type="EMBL" id="RXF74759.1"/>
    </source>
</evidence>
<feature type="region of interest" description="Disordered" evidence="1">
    <location>
        <begin position="205"/>
        <end position="246"/>
    </location>
</feature>